<accession>A0ABD2AAF4</accession>
<protein>
    <submittedName>
        <fullName evidence="1">Uncharacterized protein</fullName>
    </submittedName>
</protein>
<sequence length="138" mass="16057">MLNISSHLESHLIRGKARTRKLAKGSDKILQAPSVEGSKFKKKDRKGLGCPYWVETKSSTRFFQLPRRLLSYPYLSNLYKGPGIEKDGRDPNRNMADGFRDYTLTWRKWNMDAPIAEPSRLEVKNIYKETIKDMFTKT</sequence>
<keyword evidence="2" id="KW-1185">Reference proteome</keyword>
<comment type="caution">
    <text evidence="1">The sequence shown here is derived from an EMBL/GenBank/DDBJ whole genome shotgun (WGS) entry which is preliminary data.</text>
</comment>
<evidence type="ECO:0000313" key="1">
    <source>
        <dbReference type="EMBL" id="KAL2717602.1"/>
    </source>
</evidence>
<evidence type="ECO:0000313" key="2">
    <source>
        <dbReference type="Proteomes" id="UP001607302"/>
    </source>
</evidence>
<gene>
    <name evidence="1" type="ORF">V1478_013302</name>
</gene>
<organism evidence="1 2">
    <name type="scientific">Vespula squamosa</name>
    <name type="common">Southern yellow jacket</name>
    <name type="synonym">Wasp</name>
    <dbReference type="NCBI Taxonomy" id="30214"/>
    <lineage>
        <taxon>Eukaryota</taxon>
        <taxon>Metazoa</taxon>
        <taxon>Ecdysozoa</taxon>
        <taxon>Arthropoda</taxon>
        <taxon>Hexapoda</taxon>
        <taxon>Insecta</taxon>
        <taxon>Pterygota</taxon>
        <taxon>Neoptera</taxon>
        <taxon>Endopterygota</taxon>
        <taxon>Hymenoptera</taxon>
        <taxon>Apocrita</taxon>
        <taxon>Aculeata</taxon>
        <taxon>Vespoidea</taxon>
        <taxon>Vespidae</taxon>
        <taxon>Vespinae</taxon>
        <taxon>Vespula</taxon>
    </lineage>
</organism>
<dbReference type="EMBL" id="JAUDFV010000153">
    <property type="protein sequence ID" value="KAL2717602.1"/>
    <property type="molecule type" value="Genomic_DNA"/>
</dbReference>
<reference evidence="1 2" key="1">
    <citation type="journal article" date="2024" name="Ann. Entomol. Soc. Am.">
        <title>Genomic analyses of the southern and eastern yellowjacket wasps (Hymenoptera: Vespidae) reveal evolutionary signatures of social life.</title>
        <authorList>
            <person name="Catto M.A."/>
            <person name="Caine P.B."/>
            <person name="Orr S.E."/>
            <person name="Hunt B.G."/>
            <person name="Goodisman M.A.D."/>
        </authorList>
    </citation>
    <scope>NUCLEOTIDE SEQUENCE [LARGE SCALE GENOMIC DNA]</scope>
    <source>
        <strain evidence="1">233</strain>
        <tissue evidence="1">Head and thorax</tissue>
    </source>
</reference>
<proteinExistence type="predicted"/>
<name>A0ABD2AAF4_VESSQ</name>
<dbReference type="AlphaFoldDB" id="A0ABD2AAF4"/>
<dbReference type="Proteomes" id="UP001607302">
    <property type="component" value="Unassembled WGS sequence"/>
</dbReference>